<protein>
    <submittedName>
        <fullName evidence="1">Uncharacterized protein</fullName>
    </submittedName>
</protein>
<proteinExistence type="predicted"/>
<name>A0AAV1PGQ7_SCOSC</name>
<organism evidence="1 2">
    <name type="scientific">Scomber scombrus</name>
    <name type="common">Atlantic mackerel</name>
    <name type="synonym">Scomber vernalis</name>
    <dbReference type="NCBI Taxonomy" id="13677"/>
    <lineage>
        <taxon>Eukaryota</taxon>
        <taxon>Metazoa</taxon>
        <taxon>Chordata</taxon>
        <taxon>Craniata</taxon>
        <taxon>Vertebrata</taxon>
        <taxon>Euteleostomi</taxon>
        <taxon>Actinopterygii</taxon>
        <taxon>Neopterygii</taxon>
        <taxon>Teleostei</taxon>
        <taxon>Neoteleostei</taxon>
        <taxon>Acanthomorphata</taxon>
        <taxon>Pelagiaria</taxon>
        <taxon>Scombriformes</taxon>
        <taxon>Scombridae</taxon>
        <taxon>Scomber</taxon>
    </lineage>
</organism>
<comment type="caution">
    <text evidence="1">The sequence shown here is derived from an EMBL/GenBank/DDBJ whole genome shotgun (WGS) entry which is preliminary data.</text>
</comment>
<dbReference type="AlphaFoldDB" id="A0AAV1PGQ7"/>
<reference evidence="1 2" key="1">
    <citation type="submission" date="2024-01" db="EMBL/GenBank/DDBJ databases">
        <authorList>
            <person name="Alioto T."/>
            <person name="Alioto T."/>
            <person name="Gomez Garrido J."/>
        </authorList>
    </citation>
    <scope>NUCLEOTIDE SEQUENCE [LARGE SCALE GENOMIC DNA]</scope>
</reference>
<evidence type="ECO:0000313" key="2">
    <source>
        <dbReference type="Proteomes" id="UP001314229"/>
    </source>
</evidence>
<gene>
    <name evidence="1" type="ORF">FSCOSCO3_A008934</name>
</gene>
<dbReference type="EMBL" id="CAWUFR010000162">
    <property type="protein sequence ID" value="CAK6970695.1"/>
    <property type="molecule type" value="Genomic_DNA"/>
</dbReference>
<evidence type="ECO:0000313" key="1">
    <source>
        <dbReference type="EMBL" id="CAK6970695.1"/>
    </source>
</evidence>
<dbReference type="Proteomes" id="UP001314229">
    <property type="component" value="Unassembled WGS sequence"/>
</dbReference>
<sequence>MAAKGGKSSKKEDASASLTLAAITELLEKHRAALATEFKTSFSRLDSKLEQTRLAVEDHGQRVSSLELATEDLSQRVIDLEGIFSTLHDDNTRLFSYKRISSS</sequence>
<keyword evidence="2" id="KW-1185">Reference proteome</keyword>
<accession>A0AAV1PGQ7</accession>